<feature type="compositionally biased region" description="Basic and acidic residues" evidence="7">
    <location>
        <begin position="331"/>
        <end position="342"/>
    </location>
</feature>
<dbReference type="InterPro" id="IPR012265">
    <property type="entry name" value="Ptpn1/Ptpn2"/>
</dbReference>
<keyword evidence="3 6" id="KW-0378">Hydrolase</keyword>
<evidence type="ECO:0000313" key="10">
    <source>
        <dbReference type="Ensembl" id="ENSZLMP00000014880.1"/>
    </source>
</evidence>
<organism evidence="10 11">
    <name type="scientific">Zosterops lateralis melanops</name>
    <dbReference type="NCBI Taxonomy" id="1220523"/>
    <lineage>
        <taxon>Eukaryota</taxon>
        <taxon>Metazoa</taxon>
        <taxon>Chordata</taxon>
        <taxon>Craniata</taxon>
        <taxon>Vertebrata</taxon>
        <taxon>Euteleostomi</taxon>
        <taxon>Archelosauria</taxon>
        <taxon>Archosauria</taxon>
        <taxon>Dinosauria</taxon>
        <taxon>Saurischia</taxon>
        <taxon>Theropoda</taxon>
        <taxon>Coelurosauria</taxon>
        <taxon>Aves</taxon>
        <taxon>Neognathae</taxon>
        <taxon>Neoaves</taxon>
        <taxon>Telluraves</taxon>
        <taxon>Australaves</taxon>
        <taxon>Passeriformes</taxon>
        <taxon>Sylvioidea</taxon>
        <taxon>Zosteropidae</taxon>
        <taxon>Zosterops</taxon>
    </lineage>
</organism>
<keyword evidence="4 6" id="KW-0904">Protein phosphatase</keyword>
<reference evidence="10" key="2">
    <citation type="submission" date="2025-09" db="UniProtKB">
        <authorList>
            <consortium name="Ensembl"/>
        </authorList>
    </citation>
    <scope>IDENTIFICATION</scope>
</reference>
<protein>
    <recommendedName>
        <fullName evidence="6">Tyrosine-protein phosphatase non-receptor type</fullName>
        <ecNumber evidence="6">3.1.3.48</ecNumber>
    </recommendedName>
</protein>
<keyword evidence="2" id="KW-0597">Phosphoprotein</keyword>
<dbReference type="PROSITE" id="PS50055">
    <property type="entry name" value="TYR_PHOSPHATASE_PTP"/>
    <property type="match status" value="1"/>
</dbReference>
<dbReference type="GO" id="GO:0070373">
    <property type="term" value="P:negative regulation of ERK1 and ERK2 cascade"/>
    <property type="evidence" value="ECO:0007669"/>
    <property type="project" value="TreeGrafter"/>
</dbReference>
<dbReference type="EC" id="3.1.3.48" evidence="6"/>
<evidence type="ECO:0000256" key="3">
    <source>
        <dbReference type="ARBA" id="ARBA00022801"/>
    </source>
</evidence>
<keyword evidence="8" id="KW-1133">Transmembrane helix</keyword>
<comment type="similarity">
    <text evidence="6">Belongs to the protein-tyrosine phosphatase family. Non-receptor class 1 subfamily.</text>
</comment>
<dbReference type="InterPro" id="IPR051985">
    <property type="entry name" value="NR_tyrosine_phosphatase"/>
</dbReference>
<sequence>MLSLLLSQRQGFFLLFQDIRHEASDFPCKVAKHPRNKNRNRYRDVSPFDHSRIKLNQGDNDYINASLIKMEEAQRSYILTQGPLPNTCGHFWEMVWEQKSRGVVMLNRVMEKGSIKCAQYWPRKEEKEMFFEDTNLKLTLISEDIKSYYTVRQLELENLTVSTRSHPLLVLLGVKFISSPTRARSWCRKHVSHFHPQMDKRKDPSSVDVKQVLLEMRKFRMGLIQTADQLRFSYLAVIEGAKFIMGDASVQEQWKELSNEDLEPPPEHTPPPPRPPKRTSELHNGRMHEHPEFSPKHQAGEEELRASLSSVEEAAPDGRARPAAAPSTDSTSHDTEARRRTVGENARLSPRKEEPPKENPEEEDENVVATWKPFLVNICMFTFLTAGAYLCYRVCFH</sequence>
<dbReference type="Ensembl" id="ENSZLMT00000015291.1">
    <property type="protein sequence ID" value="ENSZLMP00000014880.1"/>
    <property type="gene ID" value="ENSZLMG00000010347.1"/>
</dbReference>
<dbReference type="PANTHER" id="PTHR46047">
    <property type="entry name" value="TYROSINE-PROTEIN PHOSPHATASE NON-RECEPTOR TYPE 61F"/>
    <property type="match status" value="1"/>
</dbReference>
<dbReference type="PRINTS" id="PR00700">
    <property type="entry name" value="PRTYPHPHTASE"/>
</dbReference>
<feature type="domain" description="Tyrosine-protein phosphatase" evidence="9">
    <location>
        <begin position="12"/>
        <end position="186"/>
    </location>
</feature>
<feature type="transmembrane region" description="Helical" evidence="8">
    <location>
        <begin position="374"/>
        <end position="392"/>
    </location>
</feature>
<dbReference type="SMART" id="SM00194">
    <property type="entry name" value="PTPc"/>
    <property type="match status" value="1"/>
</dbReference>
<keyword evidence="8" id="KW-0812">Transmembrane</keyword>
<keyword evidence="5 8" id="KW-0472">Membrane</keyword>
<dbReference type="GO" id="GO:0005769">
    <property type="term" value="C:early endosome"/>
    <property type="evidence" value="ECO:0007669"/>
    <property type="project" value="TreeGrafter"/>
</dbReference>
<dbReference type="SUPFAM" id="SSF52799">
    <property type="entry name" value="(Phosphotyrosine protein) phosphatases II"/>
    <property type="match status" value="1"/>
</dbReference>
<proteinExistence type="inferred from homology"/>
<evidence type="ECO:0000256" key="1">
    <source>
        <dbReference type="ARBA" id="ARBA00004308"/>
    </source>
</evidence>
<name>A0A8D2QSM8_ZOSLA</name>
<evidence type="ECO:0000313" key="11">
    <source>
        <dbReference type="Proteomes" id="UP000694401"/>
    </source>
</evidence>
<reference evidence="10" key="1">
    <citation type="submission" date="2025-08" db="UniProtKB">
        <authorList>
            <consortium name="Ensembl"/>
        </authorList>
    </citation>
    <scope>IDENTIFICATION</scope>
</reference>
<feature type="compositionally biased region" description="Basic and acidic residues" evidence="7">
    <location>
        <begin position="278"/>
        <end position="305"/>
    </location>
</feature>
<accession>A0A8D2QSM8</accession>
<dbReference type="GO" id="GO:0005783">
    <property type="term" value="C:endoplasmic reticulum"/>
    <property type="evidence" value="ECO:0007669"/>
    <property type="project" value="TreeGrafter"/>
</dbReference>
<evidence type="ECO:0000256" key="8">
    <source>
        <dbReference type="SAM" id="Phobius"/>
    </source>
</evidence>
<dbReference type="InterPro" id="IPR029021">
    <property type="entry name" value="Prot-tyrosine_phosphatase-like"/>
</dbReference>
<evidence type="ECO:0000256" key="7">
    <source>
        <dbReference type="SAM" id="MobiDB-lite"/>
    </source>
</evidence>
<evidence type="ECO:0000256" key="5">
    <source>
        <dbReference type="ARBA" id="ARBA00023136"/>
    </source>
</evidence>
<feature type="region of interest" description="Disordered" evidence="7">
    <location>
        <begin position="254"/>
        <end position="365"/>
    </location>
</feature>
<dbReference type="Proteomes" id="UP000694401">
    <property type="component" value="Unassembled WGS sequence"/>
</dbReference>
<keyword evidence="11" id="KW-1185">Reference proteome</keyword>
<dbReference type="PANTHER" id="PTHR46047:SF2">
    <property type="entry name" value="TYROSINE-PROTEIN PHOSPHATASE NON-RECEPTOR TYPE 1"/>
    <property type="match status" value="1"/>
</dbReference>
<comment type="catalytic activity">
    <reaction evidence="6">
        <text>O-phospho-L-tyrosyl-[protein] + H2O = L-tyrosyl-[protein] + phosphate</text>
        <dbReference type="Rhea" id="RHEA:10684"/>
        <dbReference type="Rhea" id="RHEA-COMP:10136"/>
        <dbReference type="Rhea" id="RHEA-COMP:20101"/>
        <dbReference type="ChEBI" id="CHEBI:15377"/>
        <dbReference type="ChEBI" id="CHEBI:43474"/>
        <dbReference type="ChEBI" id="CHEBI:46858"/>
        <dbReference type="ChEBI" id="CHEBI:61978"/>
        <dbReference type="EC" id="3.1.3.48"/>
    </reaction>
</comment>
<evidence type="ECO:0000256" key="4">
    <source>
        <dbReference type="ARBA" id="ARBA00022912"/>
    </source>
</evidence>
<dbReference type="Pfam" id="PF00102">
    <property type="entry name" value="Y_phosphatase"/>
    <property type="match status" value="1"/>
</dbReference>
<dbReference type="InterPro" id="IPR000242">
    <property type="entry name" value="PTP_cat"/>
</dbReference>
<dbReference type="GO" id="GO:0004726">
    <property type="term" value="F:non-membrane spanning protein tyrosine phosphatase activity"/>
    <property type="evidence" value="ECO:0007669"/>
    <property type="project" value="TreeGrafter"/>
</dbReference>
<dbReference type="GO" id="GO:0019901">
    <property type="term" value="F:protein kinase binding"/>
    <property type="evidence" value="ECO:0007669"/>
    <property type="project" value="TreeGrafter"/>
</dbReference>
<comment type="subcellular location">
    <subcellularLocation>
        <location evidence="1">Endomembrane system</location>
    </subcellularLocation>
</comment>
<dbReference type="AlphaFoldDB" id="A0A8D2QSM8"/>
<dbReference type="Gene3D" id="3.90.190.10">
    <property type="entry name" value="Protein tyrosine phosphatase superfamily"/>
    <property type="match status" value="2"/>
</dbReference>
<evidence type="ECO:0000259" key="9">
    <source>
        <dbReference type="PROSITE" id="PS50055"/>
    </source>
</evidence>
<dbReference type="PIRSF" id="PIRSF000926">
    <property type="entry name" value="Tyr-Ptase_nr1"/>
    <property type="match status" value="1"/>
</dbReference>
<dbReference type="GO" id="GO:1903898">
    <property type="term" value="P:negative regulation of PERK-mediated unfolded protein response"/>
    <property type="evidence" value="ECO:0007669"/>
    <property type="project" value="TreeGrafter"/>
</dbReference>
<feature type="compositionally biased region" description="Basic and acidic residues" evidence="7">
    <location>
        <begin position="350"/>
        <end position="359"/>
    </location>
</feature>
<evidence type="ECO:0000256" key="2">
    <source>
        <dbReference type="ARBA" id="ARBA00022553"/>
    </source>
</evidence>
<evidence type="ECO:0000256" key="6">
    <source>
        <dbReference type="PIRNR" id="PIRNR000926"/>
    </source>
</evidence>